<dbReference type="Pfam" id="PF19055">
    <property type="entry name" value="ABC2_membrane_7"/>
    <property type="match status" value="1"/>
</dbReference>
<feature type="domain" description="ABC-2 type transporter transmembrane" evidence="10">
    <location>
        <begin position="225"/>
        <end position="437"/>
    </location>
</feature>
<evidence type="ECO:0000256" key="8">
    <source>
        <dbReference type="SAM" id="Phobius"/>
    </source>
</evidence>
<dbReference type="Gene3D" id="3.40.50.300">
    <property type="entry name" value="P-loop containing nucleotide triphosphate hydrolases"/>
    <property type="match status" value="1"/>
</dbReference>
<evidence type="ECO:0000256" key="1">
    <source>
        <dbReference type="ARBA" id="ARBA00004141"/>
    </source>
</evidence>
<dbReference type="SUPFAM" id="SSF52540">
    <property type="entry name" value="P-loop containing nucleoside triphosphate hydrolases"/>
    <property type="match status" value="1"/>
</dbReference>
<dbReference type="Proteomes" id="UP000504633">
    <property type="component" value="Unplaced"/>
</dbReference>
<feature type="transmembrane region" description="Helical" evidence="8">
    <location>
        <begin position="319"/>
        <end position="346"/>
    </location>
</feature>
<keyword evidence="13" id="KW-0067">ATP-binding</keyword>
<dbReference type="AlphaFoldDB" id="A0A6J1LFG2"/>
<evidence type="ECO:0000259" key="9">
    <source>
        <dbReference type="Pfam" id="PF00005"/>
    </source>
</evidence>
<evidence type="ECO:0000256" key="2">
    <source>
        <dbReference type="ARBA" id="ARBA00005814"/>
    </source>
</evidence>
<evidence type="ECO:0000256" key="5">
    <source>
        <dbReference type="ARBA" id="ARBA00022989"/>
    </source>
</evidence>
<dbReference type="GO" id="GO:0016887">
    <property type="term" value="F:ATP hydrolysis activity"/>
    <property type="evidence" value="ECO:0007669"/>
    <property type="project" value="InterPro"/>
</dbReference>
<feature type="region of interest" description="Disordered" evidence="7">
    <location>
        <begin position="178"/>
        <end position="197"/>
    </location>
</feature>
<keyword evidence="12" id="KW-1185">Reference proteome</keyword>
<dbReference type="GO" id="GO:0005886">
    <property type="term" value="C:plasma membrane"/>
    <property type="evidence" value="ECO:0007669"/>
    <property type="project" value="TreeGrafter"/>
</dbReference>
<protein>
    <submittedName>
        <fullName evidence="13">ATP-binding cassette sub-family G member 4 isoform X2</fullName>
    </submittedName>
</protein>
<keyword evidence="4 8" id="KW-0812">Transmembrane</keyword>
<keyword evidence="13" id="KW-0547">Nucleotide-binding</keyword>
<accession>A0A6J1LFG2</accession>
<dbReference type="OrthoDB" id="66620at2759"/>
<feature type="transmembrane region" description="Helical" evidence="8">
    <location>
        <begin position="277"/>
        <end position="298"/>
    </location>
</feature>
<dbReference type="InterPro" id="IPR003439">
    <property type="entry name" value="ABC_transporter-like_ATP-bd"/>
</dbReference>
<dbReference type="GO" id="GO:0140359">
    <property type="term" value="F:ABC-type transporter activity"/>
    <property type="evidence" value="ECO:0007669"/>
    <property type="project" value="InterPro"/>
</dbReference>
<dbReference type="InterPro" id="IPR027417">
    <property type="entry name" value="P-loop_NTPase"/>
</dbReference>
<dbReference type="InterPro" id="IPR050352">
    <property type="entry name" value="ABCG_transporters"/>
</dbReference>
<feature type="transmembrane region" description="Helical" evidence="8">
    <location>
        <begin position="248"/>
        <end position="265"/>
    </location>
</feature>
<dbReference type="GeneID" id="111596004"/>
<name>A0A6J1LFG2_DROHY</name>
<gene>
    <name evidence="13" type="primary">LOC111596004</name>
</gene>
<evidence type="ECO:0000313" key="13">
    <source>
        <dbReference type="RefSeq" id="XP_023165782.1"/>
    </source>
</evidence>
<evidence type="ECO:0000256" key="4">
    <source>
        <dbReference type="ARBA" id="ARBA00022692"/>
    </source>
</evidence>
<reference evidence="13" key="1">
    <citation type="submission" date="2025-08" db="UniProtKB">
        <authorList>
            <consortium name="RefSeq"/>
        </authorList>
    </citation>
    <scope>IDENTIFICATION</scope>
    <source>
        <strain evidence="13">15085-1641.00</strain>
        <tissue evidence="13">Whole body</tissue>
    </source>
</reference>
<feature type="compositionally biased region" description="Polar residues" evidence="7">
    <location>
        <begin position="181"/>
        <end position="197"/>
    </location>
</feature>
<feature type="transmembrane region" description="Helical" evidence="8">
    <location>
        <begin position="352"/>
        <end position="375"/>
    </location>
</feature>
<comment type="similarity">
    <text evidence="2">Belongs to the ABC transporter superfamily. ABCG family. Eye pigment precursor importer (TC 3.A.1.204) subfamily.</text>
</comment>
<evidence type="ECO:0000313" key="12">
    <source>
        <dbReference type="Proteomes" id="UP000504633"/>
    </source>
</evidence>
<dbReference type="Pfam" id="PF01061">
    <property type="entry name" value="ABC2_membrane"/>
    <property type="match status" value="1"/>
</dbReference>
<dbReference type="PANTHER" id="PTHR48041">
    <property type="entry name" value="ABC TRANSPORTER G FAMILY MEMBER 28"/>
    <property type="match status" value="1"/>
</dbReference>
<evidence type="ECO:0000259" key="10">
    <source>
        <dbReference type="Pfam" id="PF01061"/>
    </source>
</evidence>
<organism evidence="12 13">
    <name type="scientific">Drosophila hydei</name>
    <name type="common">Fruit fly</name>
    <dbReference type="NCBI Taxonomy" id="7224"/>
    <lineage>
        <taxon>Eukaryota</taxon>
        <taxon>Metazoa</taxon>
        <taxon>Ecdysozoa</taxon>
        <taxon>Arthropoda</taxon>
        <taxon>Hexapoda</taxon>
        <taxon>Insecta</taxon>
        <taxon>Pterygota</taxon>
        <taxon>Neoptera</taxon>
        <taxon>Endopterygota</taxon>
        <taxon>Diptera</taxon>
        <taxon>Brachycera</taxon>
        <taxon>Muscomorpha</taxon>
        <taxon>Ephydroidea</taxon>
        <taxon>Drosophilidae</taxon>
        <taxon>Drosophila</taxon>
    </lineage>
</organism>
<keyword evidence="6 8" id="KW-0472">Membrane</keyword>
<dbReference type="GO" id="GO:0005524">
    <property type="term" value="F:ATP binding"/>
    <property type="evidence" value="ECO:0007669"/>
    <property type="project" value="UniProtKB-KW"/>
</dbReference>
<dbReference type="InterPro" id="IPR013525">
    <property type="entry name" value="ABC2_TM"/>
</dbReference>
<keyword evidence="5 8" id="KW-1133">Transmembrane helix</keyword>
<dbReference type="RefSeq" id="XP_023165782.1">
    <property type="nucleotide sequence ID" value="XM_023310014.2"/>
</dbReference>
<feature type="domain" description="ABC transporter" evidence="9">
    <location>
        <begin position="19"/>
        <end position="70"/>
    </location>
</feature>
<dbReference type="PANTHER" id="PTHR48041:SF15">
    <property type="entry name" value="FI05267P"/>
    <property type="match status" value="1"/>
</dbReference>
<keyword evidence="3" id="KW-0813">Transport</keyword>
<evidence type="ECO:0000256" key="3">
    <source>
        <dbReference type="ARBA" id="ARBA00022448"/>
    </source>
</evidence>
<evidence type="ECO:0000256" key="6">
    <source>
        <dbReference type="ARBA" id="ARBA00023136"/>
    </source>
</evidence>
<feature type="transmembrane region" description="Helical" evidence="8">
    <location>
        <begin position="471"/>
        <end position="493"/>
    </location>
</feature>
<evidence type="ECO:0000256" key="7">
    <source>
        <dbReference type="SAM" id="MobiDB-lite"/>
    </source>
</evidence>
<sequence>MLLAANLKLGNELKLAQKLEVIEEILGMLRLTSAQNTKAEKISGGERKRLSIALELVNNPPIIFLDEPTTGLDDLSSSQCISLLKMLANGGRTVICSIHTPSAKIFDMIDKVYVLAEGQCIYQGSGANIVPYMNHIGLSCPLTYNPADFIIEVACNEYGNSYHERMVTAVNNGRVARWGPSTGNGKETPTKSDTTSGASSYYEVEQFEEEINPKLLISKSTWWMQYKLLLTRMLLQMWRDKSYIKLKFYMNLILALLVGCLYEGVGRQASKALFNFGFMFTIVIAYLYLPMMPVLLQFPTEIKLLKREYFNQWYRLSSYYAAMISAKLPLMFVLAVIYLSIVYLMSSQPLEWFRFAMLFTVAFLTALTSDSFGLMISSRLSLVNGMFMGPVVAVPLILLSIYGMGYGKDTYISPIMRFLMSLSFLRHGLEGLVAALYDYGRGDTICDTEIFCMFKKSQFLLVFLGFENISYLWSVSCLFGFYIAFTVAAYLMLRHRLKQSVANPIVTFVFHMLTKYFNFTSYKY</sequence>
<feature type="transmembrane region" description="Helical" evidence="8">
    <location>
        <begin position="387"/>
        <end position="407"/>
    </location>
</feature>
<proteinExistence type="inferred from homology"/>
<dbReference type="InterPro" id="IPR043926">
    <property type="entry name" value="ABCG_dom"/>
</dbReference>
<feature type="domain" description="ABC transporter family G" evidence="11">
    <location>
        <begin position="99"/>
        <end position="153"/>
    </location>
</feature>
<evidence type="ECO:0000259" key="11">
    <source>
        <dbReference type="Pfam" id="PF19055"/>
    </source>
</evidence>
<dbReference type="Pfam" id="PF00005">
    <property type="entry name" value="ABC_tran"/>
    <property type="match status" value="1"/>
</dbReference>
<comment type="subcellular location">
    <subcellularLocation>
        <location evidence="1">Membrane</location>
        <topology evidence="1">Multi-pass membrane protein</topology>
    </subcellularLocation>
</comment>